<name>A0AC34RDZ0_9BILA</name>
<evidence type="ECO:0000313" key="2">
    <source>
        <dbReference type="WBParaSite" id="JU765_v2.g6048.t1"/>
    </source>
</evidence>
<evidence type="ECO:0000313" key="1">
    <source>
        <dbReference type="Proteomes" id="UP000887576"/>
    </source>
</evidence>
<organism evidence="1 2">
    <name type="scientific">Panagrolaimus sp. JU765</name>
    <dbReference type="NCBI Taxonomy" id="591449"/>
    <lineage>
        <taxon>Eukaryota</taxon>
        <taxon>Metazoa</taxon>
        <taxon>Ecdysozoa</taxon>
        <taxon>Nematoda</taxon>
        <taxon>Chromadorea</taxon>
        <taxon>Rhabditida</taxon>
        <taxon>Tylenchina</taxon>
        <taxon>Panagrolaimomorpha</taxon>
        <taxon>Panagrolaimoidea</taxon>
        <taxon>Panagrolaimidae</taxon>
        <taxon>Panagrolaimus</taxon>
    </lineage>
</organism>
<sequence length="235" mass="25639">MCRFICRTICNLIFVTALTVGYWALLYKTTWAHGVAIASIVFFAFGLAMHIVLIVFALIALCCAGIALSFAEFSLAVLVVAIIVVIFILLVVTFQFGIALAGLLFSIDLLNSGGQTCPIDGGTCQWLIILFFITMFLGGMRGYSKKKEENSSTNFDRVGRSCENRNANDQTIEVVDAGITTGETPNNNSDKLPSEIPMVIISSFLFNPQNAQVLRTFSSQGKSPDVELAQRSTRI</sequence>
<dbReference type="Proteomes" id="UP000887576">
    <property type="component" value="Unplaced"/>
</dbReference>
<accession>A0AC34RDZ0</accession>
<reference evidence="2" key="1">
    <citation type="submission" date="2022-11" db="UniProtKB">
        <authorList>
            <consortium name="WormBaseParasite"/>
        </authorList>
    </citation>
    <scope>IDENTIFICATION</scope>
</reference>
<dbReference type="WBParaSite" id="JU765_v2.g6048.t1">
    <property type="protein sequence ID" value="JU765_v2.g6048.t1"/>
    <property type="gene ID" value="JU765_v2.g6048"/>
</dbReference>
<proteinExistence type="predicted"/>
<protein>
    <submittedName>
        <fullName evidence="2">Uncharacterized protein</fullName>
    </submittedName>
</protein>